<reference evidence="1" key="2">
    <citation type="journal article" date="2023" name="Microbiol Resour">
        <title>Decontamination and Annotation of the Draft Genome Sequence of the Oomycete Lagenidium giganteum ARSEF 373.</title>
        <authorList>
            <person name="Morgan W.R."/>
            <person name="Tartar A."/>
        </authorList>
    </citation>
    <scope>NUCLEOTIDE SEQUENCE</scope>
    <source>
        <strain evidence="1">ARSEF 373</strain>
    </source>
</reference>
<dbReference type="EMBL" id="DAKRPA010000033">
    <property type="protein sequence ID" value="DBA02311.1"/>
    <property type="molecule type" value="Genomic_DNA"/>
</dbReference>
<evidence type="ECO:0000313" key="1">
    <source>
        <dbReference type="EMBL" id="DBA02311.1"/>
    </source>
</evidence>
<organism evidence="1 2">
    <name type="scientific">Lagenidium giganteum</name>
    <dbReference type="NCBI Taxonomy" id="4803"/>
    <lineage>
        <taxon>Eukaryota</taxon>
        <taxon>Sar</taxon>
        <taxon>Stramenopiles</taxon>
        <taxon>Oomycota</taxon>
        <taxon>Peronosporomycetes</taxon>
        <taxon>Pythiales</taxon>
        <taxon>Pythiaceae</taxon>
    </lineage>
</organism>
<gene>
    <name evidence="1" type="ORF">N0F65_006186</name>
</gene>
<sequence length="102" mass="11454">MLSFRSRTDQGQVAEPSAVADAAEFAADVRKYVADHAMFNVYNADQTAVFFEMLPKKTIDQRGQLTVWVKCGSKEKERATAMVMADWCGKPCDLFLVFKVKP</sequence>
<dbReference type="Proteomes" id="UP001146120">
    <property type="component" value="Unassembled WGS sequence"/>
</dbReference>
<dbReference type="AlphaFoldDB" id="A0AAV2Z7N1"/>
<name>A0AAV2Z7N1_9STRA</name>
<keyword evidence="2" id="KW-1185">Reference proteome</keyword>
<protein>
    <submittedName>
        <fullName evidence="1">Uncharacterized protein</fullName>
    </submittedName>
</protein>
<evidence type="ECO:0000313" key="2">
    <source>
        <dbReference type="Proteomes" id="UP001146120"/>
    </source>
</evidence>
<accession>A0AAV2Z7N1</accession>
<proteinExistence type="predicted"/>
<reference evidence="1" key="1">
    <citation type="submission" date="2022-11" db="EMBL/GenBank/DDBJ databases">
        <authorList>
            <person name="Morgan W.R."/>
            <person name="Tartar A."/>
        </authorList>
    </citation>
    <scope>NUCLEOTIDE SEQUENCE</scope>
    <source>
        <strain evidence="1">ARSEF 373</strain>
    </source>
</reference>
<comment type="caution">
    <text evidence="1">The sequence shown here is derived from an EMBL/GenBank/DDBJ whole genome shotgun (WGS) entry which is preliminary data.</text>
</comment>